<comment type="similarity">
    <text evidence="1 4">Belongs to the glycosyl hydrolase 53 family.</text>
</comment>
<sequence>MGSRKISGVLGWMLLCLASTTRAQPFYFGHDLSYANQMEDCGAVFKENSVPKDVYQIFADHGTNLVRLRLWVEPSWQQALPQPSGVKPQYSDLDDVRQAIRRARTFGMQVLLALHYSDFWADPGRQVIPARWRAVAYNLNALKDSVYAYTYQVLATLDREGLLPEIVQIGNENNRGILIHAAMDANYNGTEPVSWDWARHAQLFNAAIQAVRDWGQIGSFMPKIALHYAGLNGARTHFQRLMNRGVRDFDIIGLSYYYAYHGGSIQQLESVVRDLKDSFPGYSVMILETAYPWTSRNFDALGNIITTPDPAYFPFSPETQLRYMVDLTRAVMKAGGLGVVFWEPAWVSTPCRTPWGQGSSHDHVAFFEPGTYNLMAHGGIGWTHRHWYADLLPTEHVAEPASLEFTVYPNPFRSTLTITYRLSQPQPVVLQVYNALGQEVTILLQEKQEAGVHRLTWKPASLPPGIYLLHLKTAQSKAVQVVARQP</sequence>
<feature type="domain" description="Secretion system C-terminal sorting" evidence="5">
    <location>
        <begin position="407"/>
        <end position="478"/>
    </location>
</feature>
<evidence type="ECO:0000256" key="1">
    <source>
        <dbReference type="ARBA" id="ARBA00010687"/>
    </source>
</evidence>
<comment type="caution">
    <text evidence="6">The sequence shown here is derived from an EMBL/GenBank/DDBJ whole genome shotgun (WGS) entry which is preliminary data.</text>
</comment>
<proteinExistence type="inferred from homology"/>
<dbReference type="PANTHER" id="PTHR34983">
    <property type="entry name" value="ARABINOGALACTAN ENDO-BETA-1,4-GALACTANASE A"/>
    <property type="match status" value="1"/>
</dbReference>
<dbReference type="InterPro" id="IPR017853">
    <property type="entry name" value="GH"/>
</dbReference>
<dbReference type="InterPro" id="IPR026444">
    <property type="entry name" value="Secre_tail"/>
</dbReference>
<reference evidence="6" key="1">
    <citation type="journal article" date="2020" name="mSystems">
        <title>Genome- and Community-Level Interaction Insights into Carbon Utilization and Element Cycling Functions of Hydrothermarchaeota in Hydrothermal Sediment.</title>
        <authorList>
            <person name="Zhou Z."/>
            <person name="Liu Y."/>
            <person name="Xu W."/>
            <person name="Pan J."/>
            <person name="Luo Z.H."/>
            <person name="Li M."/>
        </authorList>
    </citation>
    <scope>NUCLEOTIDE SEQUENCE [LARGE SCALE GENOMIC DNA]</scope>
    <source>
        <strain evidence="6">SpSt-143</strain>
    </source>
</reference>
<keyword evidence="2 4" id="KW-0378">Hydrolase</keyword>
<feature type="signal peptide" evidence="4">
    <location>
        <begin position="1"/>
        <end position="23"/>
    </location>
</feature>
<name>A0A7V2F691_RHOMR</name>
<evidence type="ECO:0000256" key="2">
    <source>
        <dbReference type="ARBA" id="ARBA00022801"/>
    </source>
</evidence>
<accession>A0A7V2F691</accession>
<dbReference type="PANTHER" id="PTHR34983:SF2">
    <property type="entry name" value="ENDO-BETA-1,4-GALACTANASE"/>
    <property type="match status" value="1"/>
</dbReference>
<dbReference type="EC" id="3.2.1.89" evidence="4"/>
<dbReference type="Gene3D" id="2.60.40.4070">
    <property type="match status" value="1"/>
</dbReference>
<dbReference type="Pfam" id="PF18962">
    <property type="entry name" value="Por_Secre_tail"/>
    <property type="match status" value="1"/>
</dbReference>
<keyword evidence="3 4" id="KW-0326">Glycosidase</keyword>
<gene>
    <name evidence="6" type="ORF">ENO59_07150</name>
</gene>
<dbReference type="EMBL" id="DSGB01000005">
    <property type="protein sequence ID" value="HER96279.1"/>
    <property type="molecule type" value="Genomic_DNA"/>
</dbReference>
<dbReference type="SUPFAM" id="SSF51445">
    <property type="entry name" value="(Trans)glycosidases"/>
    <property type="match status" value="1"/>
</dbReference>
<evidence type="ECO:0000256" key="4">
    <source>
        <dbReference type="RuleBase" id="RU361192"/>
    </source>
</evidence>
<keyword evidence="4" id="KW-0732">Signal</keyword>
<dbReference type="NCBIfam" id="TIGR04183">
    <property type="entry name" value="Por_Secre_tail"/>
    <property type="match status" value="1"/>
</dbReference>
<dbReference type="GO" id="GO:0031218">
    <property type="term" value="F:arabinogalactan endo-1,4-beta-galactosidase activity"/>
    <property type="evidence" value="ECO:0007669"/>
    <property type="project" value="UniProtKB-EC"/>
</dbReference>
<evidence type="ECO:0000256" key="3">
    <source>
        <dbReference type="ARBA" id="ARBA00023295"/>
    </source>
</evidence>
<dbReference type="Gene3D" id="3.20.20.80">
    <property type="entry name" value="Glycosidases"/>
    <property type="match status" value="1"/>
</dbReference>
<dbReference type="AlphaFoldDB" id="A0A7V2F691"/>
<feature type="chain" id="PRO_5031600812" description="Arabinogalactan endo-beta-1,4-galactanase" evidence="4">
    <location>
        <begin position="24"/>
        <end position="486"/>
    </location>
</feature>
<dbReference type="InterPro" id="IPR011683">
    <property type="entry name" value="Glyco_hydro_53"/>
</dbReference>
<protein>
    <recommendedName>
        <fullName evidence="4">Arabinogalactan endo-beta-1,4-galactanase</fullName>
        <ecNumber evidence="4">3.2.1.89</ecNumber>
    </recommendedName>
</protein>
<comment type="catalytic activity">
    <reaction evidence="4">
        <text>The enzyme specifically hydrolyzes (1-&gt;4)-beta-D-galactosidic linkages in type I arabinogalactans.</text>
        <dbReference type="EC" id="3.2.1.89"/>
    </reaction>
</comment>
<organism evidence="6">
    <name type="scientific">Rhodothermus marinus</name>
    <name type="common">Rhodothermus obamensis</name>
    <dbReference type="NCBI Taxonomy" id="29549"/>
    <lineage>
        <taxon>Bacteria</taxon>
        <taxon>Pseudomonadati</taxon>
        <taxon>Rhodothermota</taxon>
        <taxon>Rhodothermia</taxon>
        <taxon>Rhodothermales</taxon>
        <taxon>Rhodothermaceae</taxon>
        <taxon>Rhodothermus</taxon>
    </lineage>
</organism>
<dbReference type="Pfam" id="PF07745">
    <property type="entry name" value="Glyco_hydro_53"/>
    <property type="match status" value="1"/>
</dbReference>
<dbReference type="GO" id="GO:0045490">
    <property type="term" value="P:pectin catabolic process"/>
    <property type="evidence" value="ECO:0007669"/>
    <property type="project" value="TreeGrafter"/>
</dbReference>
<evidence type="ECO:0000313" key="6">
    <source>
        <dbReference type="EMBL" id="HER96279.1"/>
    </source>
</evidence>
<evidence type="ECO:0000259" key="5">
    <source>
        <dbReference type="Pfam" id="PF18962"/>
    </source>
</evidence>
<dbReference type="GO" id="GO:0015926">
    <property type="term" value="F:glucosidase activity"/>
    <property type="evidence" value="ECO:0007669"/>
    <property type="project" value="InterPro"/>
</dbReference>